<dbReference type="SUPFAM" id="SSF53328">
    <property type="entry name" value="Formyltransferase"/>
    <property type="match status" value="1"/>
</dbReference>
<comment type="function">
    <text evidence="4">Catalyzes the transfer of a formyl group from 10-formyltetrahydrofolate to 5-phospho-ribosyl-glycinamide (GAR), producing 5-phospho-ribosyl-N-formylglycinamide (FGAR) and tetrahydrofolate.</text>
</comment>
<dbReference type="Gene3D" id="3.40.50.170">
    <property type="entry name" value="Formyl transferase, N-terminal domain"/>
    <property type="match status" value="1"/>
</dbReference>
<feature type="active site" description="Proton donor" evidence="4">
    <location>
        <position position="105"/>
    </location>
</feature>
<feature type="binding site" evidence="4">
    <location>
        <position position="58"/>
    </location>
    <ligand>
        <name>(6R)-10-formyltetrahydrofolate</name>
        <dbReference type="ChEBI" id="CHEBI:195366"/>
    </ligand>
</feature>
<comment type="similarity">
    <text evidence="4">Belongs to the GART family.</text>
</comment>
<dbReference type="Pfam" id="PF00551">
    <property type="entry name" value="Formyl_trans_N"/>
    <property type="match status" value="1"/>
</dbReference>
<keyword evidence="3 4" id="KW-0658">Purine biosynthesis</keyword>
<dbReference type="GO" id="GO:0006189">
    <property type="term" value="P:'de novo' IMP biosynthetic process"/>
    <property type="evidence" value="ECO:0007669"/>
    <property type="project" value="UniProtKB-UniRule"/>
</dbReference>
<dbReference type="NCBIfam" id="TIGR00639">
    <property type="entry name" value="PurN"/>
    <property type="match status" value="1"/>
</dbReference>
<dbReference type="InterPro" id="IPR036477">
    <property type="entry name" value="Formyl_transf_N_sf"/>
</dbReference>
<feature type="binding site" evidence="4">
    <location>
        <begin position="12"/>
        <end position="14"/>
    </location>
    <ligand>
        <name>N(1)-(5-phospho-beta-D-ribosyl)glycinamide</name>
        <dbReference type="ChEBI" id="CHEBI:143788"/>
    </ligand>
</feature>
<dbReference type="HAMAP" id="MF_01930">
    <property type="entry name" value="PurN"/>
    <property type="match status" value="1"/>
</dbReference>
<gene>
    <name evidence="4" type="primary">purN</name>
    <name evidence="6" type="ORF">EXM22_05065</name>
</gene>
<evidence type="ECO:0000256" key="4">
    <source>
        <dbReference type="HAMAP-Rule" id="MF_01930"/>
    </source>
</evidence>
<dbReference type="CDD" id="cd08645">
    <property type="entry name" value="FMT_core_GART"/>
    <property type="match status" value="1"/>
</dbReference>
<evidence type="ECO:0000259" key="5">
    <source>
        <dbReference type="Pfam" id="PF00551"/>
    </source>
</evidence>
<dbReference type="EMBL" id="CP036150">
    <property type="protein sequence ID" value="QEN07389.1"/>
    <property type="molecule type" value="Genomic_DNA"/>
</dbReference>
<evidence type="ECO:0000313" key="6">
    <source>
        <dbReference type="EMBL" id="QEN07389.1"/>
    </source>
</evidence>
<dbReference type="GO" id="GO:0004644">
    <property type="term" value="F:phosphoribosylglycinamide formyltransferase activity"/>
    <property type="evidence" value="ECO:0007669"/>
    <property type="project" value="UniProtKB-UniRule"/>
</dbReference>
<dbReference type="GO" id="GO:0005829">
    <property type="term" value="C:cytosol"/>
    <property type="evidence" value="ECO:0007669"/>
    <property type="project" value="TreeGrafter"/>
</dbReference>
<proteinExistence type="inferred from homology"/>
<reference evidence="6 7" key="1">
    <citation type="submission" date="2019-02" db="EMBL/GenBank/DDBJ databases">
        <title>Complete Genome Sequence and Methylome Analysis of free living Spirochaetas.</title>
        <authorList>
            <person name="Fomenkov A."/>
            <person name="Dubinina G."/>
            <person name="Leshcheva N."/>
            <person name="Mikheeva N."/>
            <person name="Grabovich M."/>
            <person name="Vincze T."/>
            <person name="Roberts R.J."/>
        </authorList>
    </citation>
    <scope>NUCLEOTIDE SEQUENCE [LARGE SCALE GENOMIC DNA]</scope>
    <source>
        <strain evidence="6 7">K2</strain>
    </source>
</reference>
<dbReference type="OrthoDB" id="9806170at2"/>
<feature type="binding site" evidence="4">
    <location>
        <position position="103"/>
    </location>
    <ligand>
        <name>(6R)-10-formyltetrahydrofolate</name>
        <dbReference type="ChEBI" id="CHEBI:195366"/>
    </ligand>
</feature>
<dbReference type="Proteomes" id="UP000324209">
    <property type="component" value="Chromosome"/>
</dbReference>
<evidence type="ECO:0000313" key="7">
    <source>
        <dbReference type="Proteomes" id="UP000324209"/>
    </source>
</evidence>
<dbReference type="EC" id="2.1.2.2" evidence="4"/>
<protein>
    <recommendedName>
        <fullName evidence="4">Phosphoribosylglycinamide formyltransferase</fullName>
        <ecNumber evidence="4">2.1.2.2</ecNumber>
    </recommendedName>
    <alternativeName>
        <fullName evidence="4">5'-phosphoribosylglycinamide transformylase</fullName>
    </alternativeName>
    <alternativeName>
        <fullName evidence="4">GAR transformylase</fullName>
        <shortName evidence="4">GART</shortName>
    </alternativeName>
</protein>
<comment type="caution">
    <text evidence="4">Lacks conserved residue(s) required for the propagation of feature annotation.</text>
</comment>
<dbReference type="AlphaFoldDB" id="A0A5C1QJP9"/>
<comment type="pathway">
    <text evidence="1 4">Purine metabolism; IMP biosynthesis via de novo pathway; N(2)-formyl-N(1)-(5-phospho-D-ribosyl)glycinamide from N(1)-(5-phospho-D-ribosyl)glycinamide (10-formyl THF route): step 1/1.</text>
</comment>
<keyword evidence="7" id="KW-1185">Reference proteome</keyword>
<organism evidence="6 7">
    <name type="scientific">Oceanispirochaeta crateris</name>
    <dbReference type="NCBI Taxonomy" id="2518645"/>
    <lineage>
        <taxon>Bacteria</taxon>
        <taxon>Pseudomonadati</taxon>
        <taxon>Spirochaetota</taxon>
        <taxon>Spirochaetia</taxon>
        <taxon>Spirochaetales</taxon>
        <taxon>Spirochaetaceae</taxon>
        <taxon>Oceanispirochaeta</taxon>
    </lineage>
</organism>
<dbReference type="PANTHER" id="PTHR43369:SF2">
    <property type="entry name" value="PHOSPHORIBOSYLGLYCINAMIDE FORMYLTRANSFERASE"/>
    <property type="match status" value="1"/>
</dbReference>
<comment type="catalytic activity">
    <reaction evidence="4">
        <text>N(1)-(5-phospho-beta-D-ribosyl)glycinamide + (6R)-10-formyltetrahydrofolate = N(2)-formyl-N(1)-(5-phospho-beta-D-ribosyl)glycinamide + (6S)-5,6,7,8-tetrahydrofolate + H(+)</text>
        <dbReference type="Rhea" id="RHEA:15053"/>
        <dbReference type="ChEBI" id="CHEBI:15378"/>
        <dbReference type="ChEBI" id="CHEBI:57453"/>
        <dbReference type="ChEBI" id="CHEBI:143788"/>
        <dbReference type="ChEBI" id="CHEBI:147286"/>
        <dbReference type="ChEBI" id="CHEBI:195366"/>
        <dbReference type="EC" id="2.1.2.2"/>
    </reaction>
</comment>
<dbReference type="KEGG" id="ock:EXM22_05065"/>
<dbReference type="InterPro" id="IPR002376">
    <property type="entry name" value="Formyl_transf_N"/>
</dbReference>
<name>A0A5C1QJP9_9SPIO</name>
<keyword evidence="2 4" id="KW-0808">Transferase</keyword>
<sequence length="199" mass="21783">MFKIVVLVSGGGSNLQSLLDAVKLKKLQAEIIAVIADRPAYALVRAGNSNIDSFLIERKTWGTNLSEKILEKIPKDTDLIVLAGFLSILSPSFINRWSGRIINIHPSLLPDFGGKGMHGMKVHQAVILSGCEKSGCSVHSVDAGIDTGEVILQREVPVLKSDSPESLQKRILEEEHILIVDAVDRIIKKSEKNLKQGRE</sequence>
<dbReference type="PANTHER" id="PTHR43369">
    <property type="entry name" value="PHOSPHORIBOSYLGLYCINAMIDE FORMYLTRANSFERASE"/>
    <property type="match status" value="1"/>
</dbReference>
<accession>A0A5C1QJP9</accession>
<feature type="site" description="Raises pKa of active site His" evidence="4">
    <location>
        <position position="146"/>
    </location>
</feature>
<dbReference type="UniPathway" id="UPA00074">
    <property type="reaction ID" value="UER00126"/>
</dbReference>
<dbReference type="RefSeq" id="WP_149485469.1">
    <property type="nucleotide sequence ID" value="NZ_CP036150.1"/>
</dbReference>
<evidence type="ECO:0000256" key="2">
    <source>
        <dbReference type="ARBA" id="ARBA00022679"/>
    </source>
</evidence>
<feature type="domain" description="Formyl transferase N-terminal" evidence="5">
    <location>
        <begin position="3"/>
        <end position="183"/>
    </location>
</feature>
<evidence type="ECO:0000256" key="3">
    <source>
        <dbReference type="ARBA" id="ARBA00022755"/>
    </source>
</evidence>
<dbReference type="InterPro" id="IPR004607">
    <property type="entry name" value="GART"/>
</dbReference>
<evidence type="ECO:0000256" key="1">
    <source>
        <dbReference type="ARBA" id="ARBA00005054"/>
    </source>
</evidence>